<evidence type="ECO:0000313" key="2">
    <source>
        <dbReference type="EMBL" id="KAL0116313.1"/>
    </source>
</evidence>
<accession>A0AAW2FLM2</accession>
<protein>
    <submittedName>
        <fullName evidence="2">Uncharacterized protein</fullName>
    </submittedName>
</protein>
<keyword evidence="3" id="KW-1185">Reference proteome</keyword>
<sequence length="303" mass="34260">MASRDTPVKDEDYIQTESDNSEHIDVEETIAISKLVTSEPSTQNFETLQVPAIDVNETNPNCCASANKNDDQCVHSELYQTQSDMKYLLNVQDSGENTDDEDSGVTSDISRMISEIDTECREIDTDSEYTASKKQKKYQRTQTHSRLFRLLNDDSNLPDCTGVDSGSRKEYLSLPLKTNAFNYDDSYCSNYSSGLTSPDYSPVHEQSCRRFHDAAMNGNAVSLPDIKLHQPEQIPSKDNSYFLTWKNTKLPNLQEQDVIPSLAFKILNSKTPLWTYKVNVLCPRIKSTKSVPQALLARQIDEN</sequence>
<evidence type="ECO:0000313" key="3">
    <source>
        <dbReference type="Proteomes" id="UP001430953"/>
    </source>
</evidence>
<dbReference type="EMBL" id="JADYXP020000010">
    <property type="protein sequence ID" value="KAL0116313.1"/>
    <property type="molecule type" value="Genomic_DNA"/>
</dbReference>
<organism evidence="2 3">
    <name type="scientific">Cardiocondyla obscurior</name>
    <dbReference type="NCBI Taxonomy" id="286306"/>
    <lineage>
        <taxon>Eukaryota</taxon>
        <taxon>Metazoa</taxon>
        <taxon>Ecdysozoa</taxon>
        <taxon>Arthropoda</taxon>
        <taxon>Hexapoda</taxon>
        <taxon>Insecta</taxon>
        <taxon>Pterygota</taxon>
        <taxon>Neoptera</taxon>
        <taxon>Endopterygota</taxon>
        <taxon>Hymenoptera</taxon>
        <taxon>Apocrita</taxon>
        <taxon>Aculeata</taxon>
        <taxon>Formicoidea</taxon>
        <taxon>Formicidae</taxon>
        <taxon>Myrmicinae</taxon>
        <taxon>Cardiocondyla</taxon>
    </lineage>
</organism>
<gene>
    <name evidence="2" type="ORF">PUN28_011258</name>
</gene>
<reference evidence="2 3" key="1">
    <citation type="submission" date="2023-03" db="EMBL/GenBank/DDBJ databases">
        <title>High recombination rates correlate with genetic variation in Cardiocondyla obscurior ants.</title>
        <authorList>
            <person name="Errbii M."/>
        </authorList>
    </citation>
    <scope>NUCLEOTIDE SEQUENCE [LARGE SCALE GENOMIC DNA]</scope>
    <source>
        <strain evidence="2">Alpha-2009</strain>
        <tissue evidence="2">Whole body</tissue>
    </source>
</reference>
<feature type="region of interest" description="Disordered" evidence="1">
    <location>
        <begin position="1"/>
        <end position="21"/>
    </location>
</feature>
<dbReference type="Proteomes" id="UP001430953">
    <property type="component" value="Unassembled WGS sequence"/>
</dbReference>
<feature type="compositionally biased region" description="Basic and acidic residues" evidence="1">
    <location>
        <begin position="1"/>
        <end position="12"/>
    </location>
</feature>
<proteinExistence type="predicted"/>
<dbReference type="AlphaFoldDB" id="A0AAW2FLM2"/>
<name>A0AAW2FLM2_9HYME</name>
<evidence type="ECO:0000256" key="1">
    <source>
        <dbReference type="SAM" id="MobiDB-lite"/>
    </source>
</evidence>
<comment type="caution">
    <text evidence="2">The sequence shown here is derived from an EMBL/GenBank/DDBJ whole genome shotgun (WGS) entry which is preliminary data.</text>
</comment>